<dbReference type="GO" id="GO:0005506">
    <property type="term" value="F:iron ion binding"/>
    <property type="evidence" value="ECO:0007669"/>
    <property type="project" value="UniProtKB-UniRule"/>
</dbReference>
<dbReference type="PANTHER" id="PTHR11735:SF6">
    <property type="entry name" value="TRNA N6-ADENOSINE THREONYLCARBAMOYLTRANSFERASE, MITOCHONDRIAL"/>
    <property type="match status" value="1"/>
</dbReference>
<dbReference type="GO" id="GO:0006508">
    <property type="term" value="P:proteolysis"/>
    <property type="evidence" value="ECO:0007669"/>
    <property type="project" value="UniProtKB-KW"/>
</dbReference>
<evidence type="ECO:0000313" key="10">
    <source>
        <dbReference type="Proteomes" id="UP000017862"/>
    </source>
</evidence>
<keyword evidence="5 7" id="KW-0012">Acyltransferase</keyword>
<dbReference type="eggNOG" id="COG0533">
    <property type="taxonomic scope" value="Bacteria"/>
</dbReference>
<keyword evidence="3 7" id="KW-0479">Metal-binding</keyword>
<comment type="cofactor">
    <cofactor evidence="7">
        <name>Fe(2+)</name>
        <dbReference type="ChEBI" id="CHEBI:29033"/>
    </cofactor>
    <text evidence="7">Binds 1 Fe(2+) ion per subunit.</text>
</comment>
<dbReference type="EC" id="2.3.1.234" evidence="7"/>
<feature type="binding site" evidence="7">
    <location>
        <position position="286"/>
    </location>
    <ligand>
        <name>substrate</name>
    </ligand>
</feature>
<dbReference type="Pfam" id="PF00814">
    <property type="entry name" value="TsaD"/>
    <property type="match status" value="1"/>
</dbReference>
<organism evidence="9 10">
    <name type="scientific">Candidatus Liberibacter americanus str. Sao Paulo</name>
    <dbReference type="NCBI Taxonomy" id="1261131"/>
    <lineage>
        <taxon>Bacteria</taxon>
        <taxon>Pseudomonadati</taxon>
        <taxon>Pseudomonadota</taxon>
        <taxon>Alphaproteobacteria</taxon>
        <taxon>Hyphomicrobiales</taxon>
        <taxon>Rhizobiaceae</taxon>
        <taxon>Liberibacter</taxon>
    </lineage>
</organism>
<comment type="catalytic activity">
    <reaction evidence="6 7">
        <text>L-threonylcarbamoyladenylate + adenosine(37) in tRNA = N(6)-L-threonylcarbamoyladenosine(37) in tRNA + AMP + H(+)</text>
        <dbReference type="Rhea" id="RHEA:37059"/>
        <dbReference type="Rhea" id="RHEA-COMP:10162"/>
        <dbReference type="Rhea" id="RHEA-COMP:10163"/>
        <dbReference type="ChEBI" id="CHEBI:15378"/>
        <dbReference type="ChEBI" id="CHEBI:73682"/>
        <dbReference type="ChEBI" id="CHEBI:74411"/>
        <dbReference type="ChEBI" id="CHEBI:74418"/>
        <dbReference type="ChEBI" id="CHEBI:456215"/>
        <dbReference type="EC" id="2.3.1.234"/>
    </reaction>
</comment>
<evidence type="ECO:0000256" key="1">
    <source>
        <dbReference type="ARBA" id="ARBA00022679"/>
    </source>
</evidence>
<dbReference type="AlphaFoldDB" id="U6B5B9"/>
<reference evidence="9 10" key="1">
    <citation type="journal article" date="2014" name="Mol. Plant Microbe Interact.">
        <title>The complete genome sequence of Candidatus Liberibacter americanus, associated with citrus Huanglongbing.</title>
        <authorList>
            <person name="Wulff N.A."/>
            <person name="Zhang S."/>
            <person name="Setubal J.C."/>
            <person name="Almeida N.F."/>
            <person name="Martins E.C."/>
            <person name="Harakava R."/>
            <person name="Kumar D."/>
            <person name="Rangel L.T."/>
            <person name="Foissac X."/>
            <person name="Bove J."/>
            <person name="Gabriel D.W."/>
        </authorList>
    </citation>
    <scope>NUCLEOTIDE SEQUENCE [LARGE SCALE GENOMIC DNA]</scope>
    <source>
        <strain evidence="9 10">Sao Paulo</strain>
    </source>
</reference>
<evidence type="ECO:0000256" key="6">
    <source>
        <dbReference type="ARBA" id="ARBA00048117"/>
    </source>
</evidence>
<keyword evidence="10" id="KW-1185">Reference proteome</keyword>
<feature type="domain" description="Gcp-like" evidence="8">
    <location>
        <begin position="32"/>
        <end position="321"/>
    </location>
</feature>
<dbReference type="GO" id="GO:0002949">
    <property type="term" value="P:tRNA threonylcarbamoyladenosine modification"/>
    <property type="evidence" value="ECO:0007669"/>
    <property type="project" value="UniProtKB-UniRule"/>
</dbReference>
<feature type="binding site" evidence="7">
    <location>
        <begin position="141"/>
        <end position="145"/>
    </location>
    <ligand>
        <name>substrate</name>
    </ligand>
</feature>
<dbReference type="FunFam" id="3.30.420.40:FF:000012">
    <property type="entry name" value="tRNA N6-adenosine threonylcarbamoyltransferase"/>
    <property type="match status" value="1"/>
</dbReference>
<evidence type="ECO:0000256" key="7">
    <source>
        <dbReference type="HAMAP-Rule" id="MF_01445"/>
    </source>
</evidence>
<dbReference type="InterPro" id="IPR000905">
    <property type="entry name" value="Gcp-like_dom"/>
</dbReference>
<dbReference type="KEGG" id="lar:lam_782"/>
<dbReference type="HAMAP" id="MF_01445">
    <property type="entry name" value="TsaD"/>
    <property type="match status" value="1"/>
</dbReference>
<feature type="binding site" evidence="7">
    <location>
        <position position="174"/>
    </location>
    <ligand>
        <name>substrate</name>
    </ligand>
</feature>
<dbReference type="PATRIC" id="fig|1261131.3.peg.746"/>
<comment type="subcellular location">
    <subcellularLocation>
        <location evidence="7">Cytoplasm</location>
    </subcellularLocation>
</comment>
<keyword evidence="2 7" id="KW-0819">tRNA processing</keyword>
<evidence type="ECO:0000259" key="8">
    <source>
        <dbReference type="Pfam" id="PF00814"/>
    </source>
</evidence>
<dbReference type="Gene3D" id="3.30.420.40">
    <property type="match status" value="2"/>
</dbReference>
<proteinExistence type="inferred from homology"/>
<feature type="binding site" evidence="7">
    <location>
        <position position="191"/>
    </location>
    <ligand>
        <name>substrate</name>
    </ligand>
</feature>
<protein>
    <recommendedName>
        <fullName evidence="7">tRNA N6-adenosine threonylcarbamoyltransferase</fullName>
        <ecNumber evidence="7">2.3.1.234</ecNumber>
    </recommendedName>
    <alternativeName>
        <fullName evidence="7">N6-L-threonylcarbamoyladenine synthase</fullName>
        <shortName evidence="7">t(6)A synthase</shortName>
    </alternativeName>
    <alternativeName>
        <fullName evidence="7">t(6)A37 threonylcarbamoyladenosine biosynthesis protein TsaD</fullName>
    </alternativeName>
    <alternativeName>
        <fullName evidence="7">tRNA threonylcarbamoyladenosine biosynthesis protein TsaD</fullName>
    </alternativeName>
</protein>
<dbReference type="HOGENOM" id="CLU_023208_0_2_5"/>
<keyword evidence="9" id="KW-0378">Hydrolase</keyword>
<dbReference type="NCBIfam" id="TIGR00329">
    <property type="entry name" value="gcp_kae1"/>
    <property type="match status" value="1"/>
</dbReference>
<name>U6B5B9_9HYPH</name>
<dbReference type="GO" id="GO:0061711">
    <property type="term" value="F:tRNA N(6)-L-threonylcarbamoyladenine synthase activity"/>
    <property type="evidence" value="ECO:0007669"/>
    <property type="project" value="UniProtKB-EC"/>
</dbReference>
<evidence type="ECO:0000256" key="3">
    <source>
        <dbReference type="ARBA" id="ARBA00022723"/>
    </source>
</evidence>
<keyword evidence="9" id="KW-0645">Protease</keyword>
<feature type="binding site" evidence="7">
    <location>
        <position position="123"/>
    </location>
    <ligand>
        <name>Fe cation</name>
        <dbReference type="ChEBI" id="CHEBI:24875"/>
    </ligand>
</feature>
<gene>
    <name evidence="9" type="primary">qRI7</name>
    <name evidence="7" type="synonym">tsaD</name>
    <name evidence="9" type="ORF">lam_782</name>
</gene>
<dbReference type="InterPro" id="IPR017861">
    <property type="entry name" value="KAE1/TsaD"/>
</dbReference>
<dbReference type="Proteomes" id="UP000017862">
    <property type="component" value="Chromosome"/>
</dbReference>
<dbReference type="STRING" id="1261131.lam_782"/>
<dbReference type="SUPFAM" id="SSF53067">
    <property type="entry name" value="Actin-like ATPase domain"/>
    <property type="match status" value="1"/>
</dbReference>
<comment type="similarity">
    <text evidence="7">Belongs to the KAE1 / TsaD family.</text>
</comment>
<evidence type="ECO:0000313" key="9">
    <source>
        <dbReference type="EMBL" id="AHA28125.1"/>
    </source>
</evidence>
<feature type="binding site" evidence="7">
    <location>
        <position position="119"/>
    </location>
    <ligand>
        <name>Fe cation</name>
        <dbReference type="ChEBI" id="CHEBI:24875"/>
    </ligand>
</feature>
<accession>U6B5B9</accession>
<dbReference type="InterPro" id="IPR022450">
    <property type="entry name" value="TsaD"/>
</dbReference>
<feature type="binding site" evidence="7">
    <location>
        <position position="187"/>
    </location>
    <ligand>
        <name>substrate</name>
    </ligand>
</feature>
<sequence length="363" mass="39498">MIKKEYKVIGIETSCDETAVALVHREGPRGHIIEDVVFSQIDKHRDYGGVVPEIAARAHIEVLDILIKETLSNASMQISDMDAIAVTSGPGLIGGLIVGIMTAKAISYASNKPLYAINHLEGHILTARLTDGLDFPYLVLLVSGGHTQLVLVRGISQYDRWATTIDDALGECFDKVAKSLGLSYPGGVSIEKNALSGDAKRFKFPCPIVKDSVYDFSFSGLKTSVQQKIRSLGVLDKSDISDVSASFQFTVTRILCNRLEQGLVRFRKEFPDKKPVLVVAGGVASNQFIRSSLKDLCSLNDFIFIAPPLNLCTDNAAMIAWAALERMEAGFMSDGLLVSPRSRWPLDEKSCSKIGFGKRGAKA</sequence>
<keyword evidence="1 7" id="KW-0808">Transferase</keyword>
<feature type="binding site" evidence="7">
    <location>
        <position position="314"/>
    </location>
    <ligand>
        <name>Fe cation</name>
        <dbReference type="ChEBI" id="CHEBI:24875"/>
    </ligand>
</feature>
<dbReference type="RefSeq" id="WP_023466356.1">
    <property type="nucleotide sequence ID" value="NC_022793.1"/>
</dbReference>
<evidence type="ECO:0000256" key="5">
    <source>
        <dbReference type="ARBA" id="ARBA00023315"/>
    </source>
</evidence>
<dbReference type="CDD" id="cd24133">
    <property type="entry name" value="ASKHA_NBD_TsaD_bac"/>
    <property type="match status" value="1"/>
</dbReference>
<dbReference type="NCBIfam" id="TIGR03723">
    <property type="entry name" value="T6A_TsaD_YgjD"/>
    <property type="match status" value="1"/>
</dbReference>
<dbReference type="InterPro" id="IPR043129">
    <property type="entry name" value="ATPase_NBD"/>
</dbReference>
<dbReference type="GO" id="GO:0008233">
    <property type="term" value="F:peptidase activity"/>
    <property type="evidence" value="ECO:0007669"/>
    <property type="project" value="UniProtKB-KW"/>
</dbReference>
<dbReference type="GO" id="GO:0005737">
    <property type="term" value="C:cytoplasm"/>
    <property type="evidence" value="ECO:0007669"/>
    <property type="project" value="UniProtKB-SubCell"/>
</dbReference>
<evidence type="ECO:0000256" key="2">
    <source>
        <dbReference type="ARBA" id="ARBA00022694"/>
    </source>
</evidence>
<keyword evidence="7" id="KW-0963">Cytoplasm</keyword>
<dbReference type="PANTHER" id="PTHR11735">
    <property type="entry name" value="TRNA N6-ADENOSINE THREONYLCARBAMOYLTRANSFERASE"/>
    <property type="match status" value="1"/>
</dbReference>
<comment type="function">
    <text evidence="7">Required for the formation of a threonylcarbamoyl group on adenosine at position 37 (t(6)A37) in tRNAs that read codons beginning with adenine. Is involved in the transfer of the threonylcarbamoyl moiety of threonylcarbamoyl-AMP (TC-AMP) to the N6 group of A37, together with TsaE and TsaB. TsaD likely plays a direct catalytic role in this reaction.</text>
</comment>
<evidence type="ECO:0000256" key="4">
    <source>
        <dbReference type="ARBA" id="ARBA00023004"/>
    </source>
</evidence>
<dbReference type="EMBL" id="CP006604">
    <property type="protein sequence ID" value="AHA28125.1"/>
    <property type="molecule type" value="Genomic_DNA"/>
</dbReference>
<keyword evidence="4 7" id="KW-0408">Iron</keyword>
<dbReference type="PRINTS" id="PR00789">
    <property type="entry name" value="OSIALOPTASE"/>
</dbReference>